<feature type="compositionally biased region" description="Polar residues" evidence="8">
    <location>
        <begin position="1826"/>
        <end position="1838"/>
    </location>
</feature>
<name>A0A8B8EWR4_CRAVI</name>
<dbReference type="PANTHER" id="PTHR45653:SF10">
    <property type="entry name" value="MYOBLAST CITY, ISOFORM B"/>
    <property type="match status" value="1"/>
</dbReference>
<dbReference type="InterPro" id="IPR001452">
    <property type="entry name" value="SH3_domain"/>
</dbReference>
<protein>
    <submittedName>
        <fullName evidence="13">Dedicator of cytokinesis protein 1-like isoform X1</fullName>
    </submittedName>
</protein>
<dbReference type="Gene3D" id="2.60.40.150">
    <property type="entry name" value="C2 domain"/>
    <property type="match status" value="1"/>
</dbReference>
<dbReference type="InterPro" id="IPR026791">
    <property type="entry name" value="DOCK"/>
</dbReference>
<dbReference type="Gene3D" id="2.30.30.40">
    <property type="entry name" value="SH3 Domains"/>
    <property type="match status" value="1"/>
</dbReference>
<dbReference type="InterPro" id="IPR043162">
    <property type="entry name" value="DOCK_C_lobe_C"/>
</dbReference>
<dbReference type="InterPro" id="IPR042455">
    <property type="entry name" value="DOCK_N_sub1"/>
</dbReference>
<feature type="domain" description="DOCKER" evidence="11">
    <location>
        <begin position="1234"/>
        <end position="1639"/>
    </location>
</feature>
<comment type="subcellular location">
    <subcellularLocation>
        <location evidence="1">Cytoplasm</location>
    </subcellularLocation>
</comment>
<feature type="domain" description="SH3" evidence="9">
    <location>
        <begin position="7"/>
        <end position="68"/>
    </location>
</feature>
<evidence type="ECO:0000259" key="10">
    <source>
        <dbReference type="PROSITE" id="PS51650"/>
    </source>
</evidence>
<dbReference type="GO" id="GO:0016477">
    <property type="term" value="P:cell migration"/>
    <property type="evidence" value="ECO:0007669"/>
    <property type="project" value="TreeGrafter"/>
</dbReference>
<dbReference type="Gene3D" id="1.20.58.740">
    <property type="match status" value="1"/>
</dbReference>
<keyword evidence="2 6" id="KW-0728">SH3 domain</keyword>
<dbReference type="SUPFAM" id="SSF48371">
    <property type="entry name" value="ARM repeat"/>
    <property type="match status" value="1"/>
</dbReference>
<dbReference type="RefSeq" id="XP_022344053.1">
    <property type="nucleotide sequence ID" value="XM_022488345.1"/>
</dbReference>
<dbReference type="InterPro" id="IPR043161">
    <property type="entry name" value="DOCK_C_lobe_A"/>
</dbReference>
<accession>A0A8B8EWR4</accession>
<dbReference type="GO" id="GO:0005886">
    <property type="term" value="C:plasma membrane"/>
    <property type="evidence" value="ECO:0007669"/>
    <property type="project" value="TreeGrafter"/>
</dbReference>
<keyword evidence="4" id="KW-0597">Phosphoprotein</keyword>
<feature type="compositionally biased region" description="Polar residues" evidence="8">
    <location>
        <begin position="1727"/>
        <end position="1738"/>
    </location>
</feature>
<dbReference type="InterPro" id="IPR035892">
    <property type="entry name" value="C2_domain_sf"/>
</dbReference>
<evidence type="ECO:0000313" key="12">
    <source>
        <dbReference type="Proteomes" id="UP000694844"/>
    </source>
</evidence>
<dbReference type="KEGG" id="cvn:111137094"/>
<dbReference type="Pfam" id="PF23554">
    <property type="entry name" value="TPR_DOCK"/>
    <property type="match status" value="1"/>
</dbReference>
<dbReference type="Pfam" id="PF16172">
    <property type="entry name" value="DOCK_N"/>
    <property type="match status" value="1"/>
</dbReference>
<reference evidence="13" key="1">
    <citation type="submission" date="2025-08" db="UniProtKB">
        <authorList>
            <consortium name="RefSeq"/>
        </authorList>
    </citation>
    <scope>IDENTIFICATION</scope>
    <source>
        <tissue evidence="13">Whole sample</tissue>
    </source>
</reference>
<dbReference type="InterPro" id="IPR027007">
    <property type="entry name" value="C2_DOCK-type_domain"/>
</dbReference>
<keyword evidence="3" id="KW-0963">Cytoplasm</keyword>
<gene>
    <name evidence="13" type="primary">LOC111137094</name>
</gene>
<dbReference type="InterPro" id="IPR016024">
    <property type="entry name" value="ARM-type_fold"/>
</dbReference>
<dbReference type="InterPro" id="IPR046773">
    <property type="entry name" value="DOCKER_Lobe_C"/>
</dbReference>
<dbReference type="PANTHER" id="PTHR45653">
    <property type="entry name" value="DEDICATOR OF CYTOKINESIS"/>
    <property type="match status" value="1"/>
</dbReference>
<dbReference type="PROSITE" id="PS51651">
    <property type="entry name" value="DOCKER"/>
    <property type="match status" value="1"/>
</dbReference>
<evidence type="ECO:0000256" key="3">
    <source>
        <dbReference type="ARBA" id="ARBA00022490"/>
    </source>
</evidence>
<comment type="similarity">
    <text evidence="7">Belongs to the DOCK family.</text>
</comment>
<dbReference type="PROSITE" id="PS50002">
    <property type="entry name" value="SH3"/>
    <property type="match status" value="1"/>
</dbReference>
<dbReference type="Pfam" id="PF20421">
    <property type="entry name" value="DHR-2_Lobe_C"/>
    <property type="match status" value="1"/>
</dbReference>
<feature type="region of interest" description="Disordered" evidence="8">
    <location>
        <begin position="1698"/>
        <end position="1879"/>
    </location>
</feature>
<dbReference type="InterPro" id="IPR036028">
    <property type="entry name" value="SH3-like_dom_sf"/>
</dbReference>
<dbReference type="InterPro" id="IPR046769">
    <property type="entry name" value="DOCKER_Lobe_A"/>
</dbReference>
<keyword evidence="12" id="KW-1185">Reference proteome</keyword>
<evidence type="ECO:0000256" key="4">
    <source>
        <dbReference type="ARBA" id="ARBA00022553"/>
    </source>
</evidence>
<feature type="compositionally biased region" description="Pro residues" evidence="8">
    <location>
        <begin position="1852"/>
        <end position="1868"/>
    </location>
</feature>
<dbReference type="InterPro" id="IPR056372">
    <property type="entry name" value="TPR_DOCK"/>
</dbReference>
<evidence type="ECO:0000256" key="1">
    <source>
        <dbReference type="ARBA" id="ARBA00004496"/>
    </source>
</evidence>
<dbReference type="GO" id="GO:0031267">
    <property type="term" value="F:small GTPase binding"/>
    <property type="evidence" value="ECO:0007669"/>
    <property type="project" value="TreeGrafter"/>
</dbReference>
<evidence type="ECO:0000313" key="13">
    <source>
        <dbReference type="RefSeq" id="XP_022344053.1"/>
    </source>
</evidence>
<evidence type="ECO:0000256" key="5">
    <source>
        <dbReference type="ARBA" id="ARBA00022658"/>
    </source>
</evidence>
<feature type="compositionally biased region" description="Basic residues" evidence="8">
    <location>
        <begin position="1839"/>
        <end position="1851"/>
    </location>
</feature>
<feature type="compositionally biased region" description="Low complexity" evidence="8">
    <location>
        <begin position="1790"/>
        <end position="1807"/>
    </location>
</feature>
<dbReference type="Proteomes" id="UP000694844">
    <property type="component" value="Chromosome 5"/>
</dbReference>
<sequence length="1879" mass="217513">MWQKTDRSQKYGVALYNYHSRLPHRLTLNIGDTVQIFEELDGWFYGCKTKNKTECGIFPKSYIHVREAVVAKFGSLERVTSTESPIAQEISTVLREWYTIWKQFYLDRSEELEKIRGMMLELMDWRKKIMSRKLTNEEVKDLQQKVSSRIDFGNAMLGLDLVVRDEQGNILNPDDTSVVELYKQHETASDRIRLEQNTVTGERDSSITGPQTFNLFVQLRNFVCRIGEDADILMSLYDAKFSKFISENYIVHWGKEGVPKDLEMLNNFRVVFTDLGSRDRTRERVYLVFQIIRIGVMDPKDVDDKKQTRALRRPFGVAAIDITEYLNGQKNNEAEEDKQIFIPFQSCGEKEFMDSLIKKVVVAKEINHKGQGLWVSLKVLQGDVKQVKEDYPHLVGPNTDVSRKLGFPDVIMPGDVRNDIYVTIKGGEFTRGPAKTADKNVEVTMVVCNNKGEVLENVISYGCGGEMMSAYKSLIYYHEDKPKWQETVKVAISTEEEFKGLHLKFTFKHRSTSDAKDRSERPFAMSFIKLMNKNSTTLSDTDHNLLVYKDHNSPDLKSSKKTKITEKKEDRDKFSPYLDLPSTREKFMEEQSTQPNNKLTFFSGPFTLSAKDSFVISSFVCSTKLTHNVVLLGLLQWQDIMTDTTKLRDHLEKLMKVDGEEIVKFLQDLLDSLFSILMQNTISDVYDNLVFDALVHIISLISDRKYHQFRPVLDAYVESSFSFAMAYQKLMIILRDYVDKAMETNQKILKSAMKSLEYLFKFIVQSRNHFARLNDGRGKQSFELQLKQLIKSISNMMLYTSDNTLVAQGSALKYMCATIPDILKVFDAVELSHLMVEFINNVPKERLTKQKLKCIDDLVHSKLFAMPECRLILLPMMLQHTRTLMEQQEEMEDCIEVLSNILNLTFSKEMVSHDDDVSIIAKMSLRTVIQACIRLDKTSKEAKEAKEAIKCVCVLLGMLRQMKEIHYTQYMEMEEFAFPIDLRDFLMEILMLFLDLVCNNVFPGDWMEMIMLENSIILRALQIFAKVIHDKFTQEFEKELWGFFFKCSISFLTQKSLQLEHFTSSKRTKIVCRYRDMRREAGFEIRQMWFHLGPNKVLFIPDLVGSILEMTLIPEIELRKATIPIFFDMMVCEFMQIEQSTRKIRGNFNQVEHELIMCLDALVEGGLGDEEYKDLMCEILYKLCSNHTTLKEQGLRFVNTIKELLQHLLEYRKIIQSEVKELRMSCIVNLLNFYHDIGRQEMYIRYLYKLCDLHMKCDNYTEAANTLKLHVGLLNWTDQLLDPMLKSSWYPKAHTHRELKEILYYDIVSFYDKGKMWEKGIELTKELVDLYEEELFDYERLSVILKRQAELFACIIRELRPDPEYFRVGYYGRGFPSFLQNKVFIYRGKEYERLTDFNSRMQTLFPNAELLKSLSPPSNEVKESDKQYLQINAVTPVLELQERFRNKSVNEKILKYYSVNEVQKFTFSRRIDESGADLSQMWLERTYLTTLYSFPGILCWFPVNHTDTKKVSPLENAIETLESTNKRINSLIEQHIADSHLSTNNLGMLLNGVVDASVNGGISNYKVFYTEGYGESEIQLHLVHKLKDVTKNQVMLLREALNIHNRKVSEELRPFHEHMEQRFKEMVKLIHKEYNLNIMSRFLMPEAHTATLKRYKSMSAVSLSRVSEAFISTNSTQMSTTDPSGTPVKLPHAVRTPSVFIKPDKSAPTTPMRPPTISRMNPFKRTSVASTTANISDHSSSEGGGSNRNSLEAPIELSEQLTTRRPPRPDQDQRRLSRPNSFQLMHPIMNSTSSTSLVSNTSSTNENSDQELGDDTPPLPEKTAYSDYTNVEITPSPSSHHRANTGNRKSKPVPPLPTEMNGTPPPVPKKNTAKQASLT</sequence>
<evidence type="ECO:0000256" key="8">
    <source>
        <dbReference type="SAM" id="MobiDB-lite"/>
    </source>
</evidence>
<dbReference type="InterPro" id="IPR027357">
    <property type="entry name" value="DOCKER_dom"/>
</dbReference>
<dbReference type="Pfam" id="PF14429">
    <property type="entry name" value="DOCK-C2"/>
    <property type="match status" value="1"/>
</dbReference>
<evidence type="ECO:0000256" key="6">
    <source>
        <dbReference type="PROSITE-ProRule" id="PRU00192"/>
    </source>
</evidence>
<evidence type="ECO:0000259" key="11">
    <source>
        <dbReference type="PROSITE" id="PS51651"/>
    </source>
</evidence>
<dbReference type="PROSITE" id="PS51650">
    <property type="entry name" value="C2_DOCK"/>
    <property type="match status" value="1"/>
</dbReference>
<evidence type="ECO:0000259" key="9">
    <source>
        <dbReference type="PROSITE" id="PS50002"/>
    </source>
</evidence>
<dbReference type="Pfam" id="PF06920">
    <property type="entry name" value="DHR-2_Lobe_A"/>
    <property type="match status" value="1"/>
</dbReference>
<feature type="domain" description="C2 DOCK-type" evidence="10">
    <location>
        <begin position="417"/>
        <end position="621"/>
    </location>
</feature>
<dbReference type="Pfam" id="PF20422">
    <property type="entry name" value="DHR-2_Lobe_B"/>
    <property type="match status" value="1"/>
</dbReference>
<keyword evidence="5" id="KW-0344">Guanine-nucleotide releasing factor</keyword>
<dbReference type="SUPFAM" id="SSF50044">
    <property type="entry name" value="SH3-domain"/>
    <property type="match status" value="1"/>
</dbReference>
<dbReference type="GO" id="GO:0007520">
    <property type="term" value="P:myoblast fusion"/>
    <property type="evidence" value="ECO:0007669"/>
    <property type="project" value="TreeGrafter"/>
</dbReference>
<organism evidence="12 13">
    <name type="scientific">Crassostrea virginica</name>
    <name type="common">Eastern oyster</name>
    <dbReference type="NCBI Taxonomy" id="6565"/>
    <lineage>
        <taxon>Eukaryota</taxon>
        <taxon>Metazoa</taxon>
        <taxon>Spiralia</taxon>
        <taxon>Lophotrochozoa</taxon>
        <taxon>Mollusca</taxon>
        <taxon>Bivalvia</taxon>
        <taxon>Autobranchia</taxon>
        <taxon>Pteriomorphia</taxon>
        <taxon>Ostreida</taxon>
        <taxon>Ostreoidea</taxon>
        <taxon>Ostreidae</taxon>
        <taxon>Crassostrea</taxon>
    </lineage>
</organism>
<dbReference type="GeneID" id="111137094"/>
<dbReference type="OrthoDB" id="18896at2759"/>
<dbReference type="Gene3D" id="1.20.1270.350">
    <property type="entry name" value="Dedicator of cytokinesis N-terminal subdomain"/>
    <property type="match status" value="1"/>
</dbReference>
<dbReference type="GO" id="GO:0005085">
    <property type="term" value="F:guanyl-nucleotide exchange factor activity"/>
    <property type="evidence" value="ECO:0007669"/>
    <property type="project" value="UniProtKB-KW"/>
</dbReference>
<dbReference type="GO" id="GO:0005737">
    <property type="term" value="C:cytoplasm"/>
    <property type="evidence" value="ECO:0007669"/>
    <property type="project" value="UniProtKB-SubCell"/>
</dbReference>
<dbReference type="CDD" id="cd11872">
    <property type="entry name" value="SH3_DOCK_AB"/>
    <property type="match status" value="1"/>
</dbReference>
<dbReference type="GO" id="GO:0007264">
    <property type="term" value="P:small GTPase-mediated signal transduction"/>
    <property type="evidence" value="ECO:0007669"/>
    <property type="project" value="InterPro"/>
</dbReference>
<dbReference type="SMART" id="SM00326">
    <property type="entry name" value="SH3"/>
    <property type="match status" value="1"/>
</dbReference>
<dbReference type="InterPro" id="IPR032376">
    <property type="entry name" value="DOCK_N"/>
</dbReference>
<proteinExistence type="inferred from homology"/>
<dbReference type="InterPro" id="IPR046770">
    <property type="entry name" value="DOCKER_Lobe_B"/>
</dbReference>
<dbReference type="Gene3D" id="1.25.40.410">
    <property type="match status" value="1"/>
</dbReference>
<evidence type="ECO:0000256" key="2">
    <source>
        <dbReference type="ARBA" id="ARBA00022443"/>
    </source>
</evidence>
<evidence type="ECO:0000256" key="7">
    <source>
        <dbReference type="PROSITE-ProRule" id="PRU00983"/>
    </source>
</evidence>